<evidence type="ECO:0000259" key="9">
    <source>
        <dbReference type="PROSITE" id="PS50240"/>
    </source>
</evidence>
<dbReference type="OrthoDB" id="6755574at2759"/>
<keyword evidence="5 7" id="KW-0720">Serine protease</keyword>
<evidence type="ECO:0000256" key="8">
    <source>
        <dbReference type="SAM" id="SignalP"/>
    </source>
</evidence>
<organism evidence="10 11">
    <name type="scientific">Ooceraea biroi</name>
    <name type="common">Clonal raider ant</name>
    <name type="synonym">Cerapachys biroi</name>
    <dbReference type="NCBI Taxonomy" id="2015173"/>
    <lineage>
        <taxon>Eukaryota</taxon>
        <taxon>Metazoa</taxon>
        <taxon>Ecdysozoa</taxon>
        <taxon>Arthropoda</taxon>
        <taxon>Hexapoda</taxon>
        <taxon>Insecta</taxon>
        <taxon>Pterygota</taxon>
        <taxon>Neoptera</taxon>
        <taxon>Endopterygota</taxon>
        <taxon>Hymenoptera</taxon>
        <taxon>Apocrita</taxon>
        <taxon>Aculeata</taxon>
        <taxon>Formicoidea</taxon>
        <taxon>Formicidae</taxon>
        <taxon>Dorylinae</taxon>
        <taxon>Ooceraea</taxon>
    </lineage>
</organism>
<dbReference type="Gene3D" id="2.40.10.10">
    <property type="entry name" value="Trypsin-like serine proteases"/>
    <property type="match status" value="2"/>
</dbReference>
<dbReference type="PANTHER" id="PTHR24276">
    <property type="entry name" value="POLYSERASE-RELATED"/>
    <property type="match status" value="1"/>
</dbReference>
<dbReference type="SUPFAM" id="SSF50494">
    <property type="entry name" value="Trypsin-like serine proteases"/>
    <property type="match status" value="1"/>
</dbReference>
<feature type="chain" id="PRO_5001541375" evidence="8">
    <location>
        <begin position="20"/>
        <end position="249"/>
    </location>
</feature>
<dbReference type="SMART" id="SM00020">
    <property type="entry name" value="Tryp_SPc"/>
    <property type="match status" value="1"/>
</dbReference>
<sequence>MLSLTVFLVLGVLAQQTFADEPEAIVGGLRAAPGEFPWQCSMTVNGRHNCGCSIIGPNKILTAAHCLHGIVAPPYSNLRILTGNININQGSSHVVESARMHPDYIPTREAAWVNDVAVITLKTSIEFNEFQTPIPLADAPPVPGTICTLSGWGRTDMLGLGPASPVLLKMDQSLVSNQVCQASHGLKLTESHLCAFNGRGIGACSGDSGGPLVCNGKQYGITSFARPCAVGLSDVYTSVYHHLQFINSS</sequence>
<proteinExistence type="inferred from homology"/>
<dbReference type="CDD" id="cd00190">
    <property type="entry name" value="Tryp_SPc"/>
    <property type="match status" value="1"/>
</dbReference>
<evidence type="ECO:0000256" key="5">
    <source>
        <dbReference type="ARBA" id="ARBA00022825"/>
    </source>
</evidence>
<dbReference type="PROSITE" id="PS50240">
    <property type="entry name" value="TRYPSIN_DOM"/>
    <property type="match status" value="1"/>
</dbReference>
<dbReference type="InterPro" id="IPR043504">
    <property type="entry name" value="Peptidase_S1_PA_chymotrypsin"/>
</dbReference>
<dbReference type="GO" id="GO:0006508">
    <property type="term" value="P:proteolysis"/>
    <property type="evidence" value="ECO:0007669"/>
    <property type="project" value="UniProtKB-KW"/>
</dbReference>
<evidence type="ECO:0000313" key="10">
    <source>
        <dbReference type="EMBL" id="EZA54221.1"/>
    </source>
</evidence>
<dbReference type="PROSITE" id="PS00135">
    <property type="entry name" value="TRYPSIN_SER"/>
    <property type="match status" value="1"/>
</dbReference>
<dbReference type="FunFam" id="2.40.10.10:FF:000068">
    <property type="entry name" value="transmembrane protease serine 2"/>
    <property type="match status" value="1"/>
</dbReference>
<dbReference type="FunFam" id="2.40.10.10:FF:000036">
    <property type="entry name" value="Trypsin beta"/>
    <property type="match status" value="1"/>
</dbReference>
<evidence type="ECO:0000256" key="1">
    <source>
        <dbReference type="ARBA" id="ARBA00004239"/>
    </source>
</evidence>
<reference evidence="10 11" key="1">
    <citation type="journal article" date="2014" name="Curr. Biol.">
        <title>The genome of the clonal raider ant Cerapachys biroi.</title>
        <authorList>
            <person name="Oxley P.R."/>
            <person name="Ji L."/>
            <person name="Fetter-Pruneda I."/>
            <person name="McKenzie S.K."/>
            <person name="Li C."/>
            <person name="Hu H."/>
            <person name="Zhang G."/>
            <person name="Kronauer D.J."/>
        </authorList>
    </citation>
    <scope>NUCLEOTIDE SEQUENCE [LARGE SCALE GENOMIC DNA]</scope>
</reference>
<dbReference type="InterPro" id="IPR033116">
    <property type="entry name" value="TRYPSIN_SER"/>
</dbReference>
<dbReference type="InterPro" id="IPR001254">
    <property type="entry name" value="Trypsin_dom"/>
</dbReference>
<evidence type="ECO:0000256" key="2">
    <source>
        <dbReference type="ARBA" id="ARBA00007664"/>
    </source>
</evidence>
<evidence type="ECO:0000256" key="6">
    <source>
        <dbReference type="ARBA" id="ARBA00023157"/>
    </source>
</evidence>
<name>A0A026WEX4_OOCBI</name>
<keyword evidence="4 7" id="KW-0378">Hydrolase</keyword>
<keyword evidence="8" id="KW-0732">Signal</keyword>
<dbReference type="InterPro" id="IPR050430">
    <property type="entry name" value="Peptidase_S1"/>
</dbReference>
<dbReference type="PROSITE" id="PS00134">
    <property type="entry name" value="TRYPSIN_HIS"/>
    <property type="match status" value="1"/>
</dbReference>
<dbReference type="AlphaFoldDB" id="A0A026WEX4"/>
<feature type="domain" description="Peptidase S1" evidence="9">
    <location>
        <begin position="25"/>
        <end position="249"/>
    </location>
</feature>
<dbReference type="OMA" id="VESARMH"/>
<dbReference type="EMBL" id="KK107260">
    <property type="protein sequence ID" value="EZA54221.1"/>
    <property type="molecule type" value="Genomic_DNA"/>
</dbReference>
<protein>
    <submittedName>
        <fullName evidence="10">Chymotrypsin-1</fullName>
    </submittedName>
</protein>
<dbReference type="InterPro" id="IPR001314">
    <property type="entry name" value="Peptidase_S1A"/>
</dbReference>
<accession>A0A026WEX4</accession>
<evidence type="ECO:0000256" key="3">
    <source>
        <dbReference type="ARBA" id="ARBA00022670"/>
    </source>
</evidence>
<keyword evidence="11" id="KW-1185">Reference proteome</keyword>
<dbReference type="PANTHER" id="PTHR24276:SF98">
    <property type="entry name" value="FI18310P1-RELATED"/>
    <property type="match status" value="1"/>
</dbReference>
<dbReference type="PRINTS" id="PR00722">
    <property type="entry name" value="CHYMOTRYPSIN"/>
</dbReference>
<comment type="similarity">
    <text evidence="2">Belongs to the peptidase S1 family.</text>
</comment>
<dbReference type="InterPro" id="IPR009003">
    <property type="entry name" value="Peptidase_S1_PA"/>
</dbReference>
<dbReference type="Pfam" id="PF00089">
    <property type="entry name" value="Trypsin"/>
    <property type="match status" value="1"/>
</dbReference>
<evidence type="ECO:0000313" key="11">
    <source>
        <dbReference type="Proteomes" id="UP000053097"/>
    </source>
</evidence>
<gene>
    <name evidence="10" type="ORF">X777_06071</name>
</gene>
<comment type="subcellular location">
    <subcellularLocation>
        <location evidence="1">Secreted</location>
        <location evidence="1">Extracellular space</location>
    </subcellularLocation>
</comment>
<dbReference type="InterPro" id="IPR018114">
    <property type="entry name" value="TRYPSIN_HIS"/>
</dbReference>
<dbReference type="GO" id="GO:0004252">
    <property type="term" value="F:serine-type endopeptidase activity"/>
    <property type="evidence" value="ECO:0007669"/>
    <property type="project" value="InterPro"/>
</dbReference>
<keyword evidence="6" id="KW-1015">Disulfide bond</keyword>
<evidence type="ECO:0000256" key="4">
    <source>
        <dbReference type="ARBA" id="ARBA00022801"/>
    </source>
</evidence>
<dbReference type="Proteomes" id="UP000053097">
    <property type="component" value="Unassembled WGS sequence"/>
</dbReference>
<evidence type="ECO:0000256" key="7">
    <source>
        <dbReference type="RuleBase" id="RU363034"/>
    </source>
</evidence>
<keyword evidence="3 7" id="KW-0645">Protease</keyword>
<feature type="signal peptide" evidence="8">
    <location>
        <begin position="1"/>
        <end position="19"/>
    </location>
</feature>
<dbReference type="GO" id="GO:0005576">
    <property type="term" value="C:extracellular region"/>
    <property type="evidence" value="ECO:0007669"/>
    <property type="project" value="UniProtKB-SubCell"/>
</dbReference>